<dbReference type="PANTHER" id="PTHR47186">
    <property type="entry name" value="LEUCINE-RICH REPEAT-CONTAINING PROTEIN 57"/>
    <property type="match status" value="1"/>
</dbReference>
<name>A0AAP0E686_9MAGN</name>
<reference evidence="3 4" key="1">
    <citation type="submission" date="2024-01" db="EMBL/GenBank/DDBJ databases">
        <title>Genome assemblies of Stephania.</title>
        <authorList>
            <person name="Yang L."/>
        </authorList>
    </citation>
    <scope>NUCLEOTIDE SEQUENCE [LARGE SCALE GENOMIC DNA]</scope>
    <source>
        <strain evidence="3">QJT</strain>
        <tissue evidence="3">Leaf</tissue>
    </source>
</reference>
<dbReference type="SUPFAM" id="SSF52058">
    <property type="entry name" value="L domain-like"/>
    <property type="match status" value="1"/>
</dbReference>
<dbReference type="Proteomes" id="UP001417504">
    <property type="component" value="Unassembled WGS sequence"/>
</dbReference>
<dbReference type="InterPro" id="IPR032675">
    <property type="entry name" value="LRR_dom_sf"/>
</dbReference>
<dbReference type="InterPro" id="IPR055414">
    <property type="entry name" value="LRR_R13L4/SHOC2-like"/>
</dbReference>
<organism evidence="3 4">
    <name type="scientific">Stephania japonica</name>
    <dbReference type="NCBI Taxonomy" id="461633"/>
    <lineage>
        <taxon>Eukaryota</taxon>
        <taxon>Viridiplantae</taxon>
        <taxon>Streptophyta</taxon>
        <taxon>Embryophyta</taxon>
        <taxon>Tracheophyta</taxon>
        <taxon>Spermatophyta</taxon>
        <taxon>Magnoliopsida</taxon>
        <taxon>Ranunculales</taxon>
        <taxon>Menispermaceae</taxon>
        <taxon>Menispermoideae</taxon>
        <taxon>Cissampelideae</taxon>
        <taxon>Stephania</taxon>
    </lineage>
</organism>
<dbReference type="InterPro" id="IPR001611">
    <property type="entry name" value="Leu-rich_rpt"/>
</dbReference>
<evidence type="ECO:0000256" key="1">
    <source>
        <dbReference type="ARBA" id="ARBA00022737"/>
    </source>
</evidence>
<protein>
    <recommendedName>
        <fullName evidence="2">Disease resistance R13L4/SHOC-2-like LRR domain-containing protein</fullName>
    </recommendedName>
</protein>
<gene>
    <name evidence="3" type="ORF">Sjap_025493</name>
</gene>
<dbReference type="PROSITE" id="PS51450">
    <property type="entry name" value="LRR"/>
    <property type="match status" value="1"/>
</dbReference>
<feature type="domain" description="Disease resistance R13L4/SHOC-2-like LRR" evidence="2">
    <location>
        <begin position="13"/>
        <end position="158"/>
    </location>
</feature>
<keyword evidence="4" id="KW-1185">Reference proteome</keyword>
<dbReference type="Gene3D" id="3.80.10.10">
    <property type="entry name" value="Ribonuclease Inhibitor"/>
    <property type="match status" value="1"/>
</dbReference>
<comment type="caution">
    <text evidence="3">The sequence shown here is derived from an EMBL/GenBank/DDBJ whole genome shotgun (WGS) entry which is preliminary data.</text>
</comment>
<dbReference type="AlphaFoldDB" id="A0AAP0E686"/>
<dbReference type="EMBL" id="JBBNAE010000011">
    <property type="protein sequence ID" value="KAK9085082.1"/>
    <property type="molecule type" value="Genomic_DNA"/>
</dbReference>
<sequence>MQEWKMSIPRMFFSQMPALQVLDISFLEVVELPESLSELANLRVLFLENLKVKKIPSLGKLKGLMLLSMRDSWIEETPEGMEALVNLRFLNLDGTRGLRNFDTDVISKITLLEELRMRSSDVLAKSSRIAAKCIQGIANLKHLTNLSISFQEFDNYLKAVECIQWNKLKSFHLGTSLTLFYDAYKIFPSGNYSRKLVSIAFLDGN</sequence>
<keyword evidence="1" id="KW-0677">Repeat</keyword>
<proteinExistence type="predicted"/>
<evidence type="ECO:0000313" key="3">
    <source>
        <dbReference type="EMBL" id="KAK9085082.1"/>
    </source>
</evidence>
<evidence type="ECO:0000259" key="2">
    <source>
        <dbReference type="Pfam" id="PF23598"/>
    </source>
</evidence>
<accession>A0AAP0E686</accession>
<evidence type="ECO:0000313" key="4">
    <source>
        <dbReference type="Proteomes" id="UP001417504"/>
    </source>
</evidence>
<dbReference type="Pfam" id="PF23598">
    <property type="entry name" value="LRR_14"/>
    <property type="match status" value="1"/>
</dbReference>
<dbReference type="PANTHER" id="PTHR47186:SF3">
    <property type="entry name" value="OS09G0267800 PROTEIN"/>
    <property type="match status" value="1"/>
</dbReference>